<sequence>MYGLKKLIWGMCVVMGAGCATSVKYKDVTKEETTTADFGLTDLQQIANKMVDSLLSFPPIVQMTNERSPVIFVDVIKNKTLEHIDTESITDTVRTKILRSGKFRFVDMTKVDAAKKQFEFQNEGGMVNQTTAAAFGRQIGAEYMLYGNFASIVKRTSNVKDIYYKFTLNLMELETGIIEWADEKELRKISKRSLFGW</sequence>
<dbReference type="NCBIfam" id="TIGR02722">
    <property type="entry name" value="lp"/>
    <property type="match status" value="1"/>
</dbReference>
<dbReference type="PROSITE" id="PS51257">
    <property type="entry name" value="PROKAR_LIPOPROTEIN"/>
    <property type="match status" value="1"/>
</dbReference>
<evidence type="ECO:0000313" key="3">
    <source>
        <dbReference type="Proteomes" id="UP000034954"/>
    </source>
</evidence>
<comment type="caution">
    <text evidence="2">The sequence shown here is derived from an EMBL/GenBank/DDBJ whole genome shotgun (WGS) entry which is preliminary data.</text>
</comment>
<name>A0A0M2V0R2_9BACT</name>
<proteinExistence type="predicted"/>
<protein>
    <recommendedName>
        <fullName evidence="1">Penicillin-binding protein activator LpoB</fullName>
    </recommendedName>
</protein>
<evidence type="ECO:0000256" key="1">
    <source>
        <dbReference type="NCBIfam" id="TIGR02722"/>
    </source>
</evidence>
<dbReference type="PANTHER" id="PTHR40593">
    <property type="entry name" value="PENICILLIN-BINDING PROTEIN ACTIVATOR LPOB"/>
    <property type="match status" value="1"/>
</dbReference>
<dbReference type="EMBL" id="LAQJ01000116">
    <property type="protein sequence ID" value="KKO20314.1"/>
    <property type="molecule type" value="Genomic_DNA"/>
</dbReference>
<dbReference type="GO" id="GO:0009252">
    <property type="term" value="P:peptidoglycan biosynthetic process"/>
    <property type="evidence" value="ECO:0007669"/>
    <property type="project" value="TreeGrafter"/>
</dbReference>
<dbReference type="Pfam" id="PF13036">
    <property type="entry name" value="LpoB"/>
    <property type="match status" value="1"/>
</dbReference>
<keyword evidence="3" id="KW-1185">Reference proteome</keyword>
<dbReference type="GO" id="GO:0031241">
    <property type="term" value="C:periplasmic side of cell outer membrane"/>
    <property type="evidence" value="ECO:0007669"/>
    <property type="project" value="TreeGrafter"/>
</dbReference>
<dbReference type="Gene3D" id="3.40.50.10610">
    <property type="entry name" value="ABC-type transport auxiliary lipoprotein component"/>
    <property type="match status" value="1"/>
</dbReference>
<organism evidence="2 3">
    <name type="scientific">Candidatus Brocadia fulgida</name>
    <dbReference type="NCBI Taxonomy" id="380242"/>
    <lineage>
        <taxon>Bacteria</taxon>
        <taxon>Pseudomonadati</taxon>
        <taxon>Planctomycetota</taxon>
        <taxon>Candidatus Brocadiia</taxon>
        <taxon>Candidatus Brocadiales</taxon>
        <taxon>Candidatus Brocadiaceae</taxon>
        <taxon>Candidatus Brocadia</taxon>
    </lineage>
</organism>
<dbReference type="PATRIC" id="fig|380242.3.peg.1193"/>
<accession>A0A0M2V0R2</accession>
<dbReference type="Proteomes" id="UP000034954">
    <property type="component" value="Unassembled WGS sequence"/>
</dbReference>
<dbReference type="AlphaFoldDB" id="A0A0M2V0R2"/>
<evidence type="ECO:0000313" key="2">
    <source>
        <dbReference type="EMBL" id="KKO20314.1"/>
    </source>
</evidence>
<dbReference type="InterPro" id="IPR014094">
    <property type="entry name" value="LpoB"/>
</dbReference>
<dbReference type="GO" id="GO:0030234">
    <property type="term" value="F:enzyme regulator activity"/>
    <property type="evidence" value="ECO:0007669"/>
    <property type="project" value="TreeGrafter"/>
</dbReference>
<gene>
    <name evidence="2" type="ORF">BROFUL_00946</name>
</gene>
<reference evidence="2 3" key="1">
    <citation type="journal article" date="2013" name="BMC Microbiol.">
        <title>Identification of the type II cytochrome c maturation pathway in anammox bacteria by comparative genomics.</title>
        <authorList>
            <person name="Ferousi C."/>
            <person name="Speth D.R."/>
            <person name="Reimann J."/>
            <person name="Op den Camp H.J."/>
            <person name="Allen J.W."/>
            <person name="Keltjens J.T."/>
            <person name="Jetten M.S."/>
        </authorList>
    </citation>
    <scope>NUCLEOTIDE SEQUENCE [LARGE SCALE GENOMIC DNA]</scope>
    <source>
        <strain evidence="2">RU1</strain>
    </source>
</reference>
<dbReference type="PANTHER" id="PTHR40593:SF1">
    <property type="entry name" value="PENICILLIN-BINDING PROTEIN ACTIVATOR LPOB"/>
    <property type="match status" value="1"/>
</dbReference>